<feature type="non-terminal residue" evidence="2">
    <location>
        <position position="1"/>
    </location>
</feature>
<keyword evidence="3" id="KW-1185">Reference proteome</keyword>
<protein>
    <submittedName>
        <fullName evidence="2">Uncharacterized protein</fullName>
    </submittedName>
</protein>
<evidence type="ECO:0000256" key="1">
    <source>
        <dbReference type="SAM" id="Phobius"/>
    </source>
</evidence>
<keyword evidence="1" id="KW-0812">Transmembrane</keyword>
<proteinExistence type="predicted"/>
<dbReference type="EMBL" id="KB870808">
    <property type="protein sequence ID" value="EOA28117.1"/>
    <property type="molecule type" value="Genomic_DNA"/>
</dbReference>
<evidence type="ECO:0000313" key="3">
    <source>
        <dbReference type="Proteomes" id="UP000029121"/>
    </source>
</evidence>
<feature type="transmembrane region" description="Helical" evidence="1">
    <location>
        <begin position="103"/>
        <end position="121"/>
    </location>
</feature>
<evidence type="ECO:0000313" key="2">
    <source>
        <dbReference type="EMBL" id="EOA28117.1"/>
    </source>
</evidence>
<accession>R0FYJ9</accession>
<dbReference type="OrthoDB" id="683410at2759"/>
<keyword evidence="1" id="KW-1133">Transmembrane helix</keyword>
<dbReference type="PANTHER" id="PTHR33306:SF5">
    <property type="entry name" value="OXIDOREDUCTASE_TRANSITION METAL ION-BINDING PROTEIN"/>
    <property type="match status" value="1"/>
</dbReference>
<dbReference type="eggNOG" id="ENOG502S1II">
    <property type="taxonomic scope" value="Eukaryota"/>
</dbReference>
<name>R0FYJ9_9BRAS</name>
<keyword evidence="1" id="KW-0472">Membrane</keyword>
<dbReference type="STRING" id="81985.R0FYJ9"/>
<organism evidence="2 3">
    <name type="scientific">Capsella rubella</name>
    <dbReference type="NCBI Taxonomy" id="81985"/>
    <lineage>
        <taxon>Eukaryota</taxon>
        <taxon>Viridiplantae</taxon>
        <taxon>Streptophyta</taxon>
        <taxon>Embryophyta</taxon>
        <taxon>Tracheophyta</taxon>
        <taxon>Spermatophyta</taxon>
        <taxon>Magnoliopsida</taxon>
        <taxon>eudicotyledons</taxon>
        <taxon>Gunneridae</taxon>
        <taxon>Pentapetalae</taxon>
        <taxon>rosids</taxon>
        <taxon>malvids</taxon>
        <taxon>Brassicales</taxon>
        <taxon>Brassicaceae</taxon>
        <taxon>Camelineae</taxon>
        <taxon>Capsella</taxon>
    </lineage>
</organism>
<reference evidence="3" key="1">
    <citation type="journal article" date="2013" name="Nat. Genet.">
        <title>The Capsella rubella genome and the genomic consequences of rapid mating system evolution.</title>
        <authorList>
            <person name="Slotte T."/>
            <person name="Hazzouri K.M."/>
            <person name="Agren J.A."/>
            <person name="Koenig D."/>
            <person name="Maumus F."/>
            <person name="Guo Y.L."/>
            <person name="Steige K."/>
            <person name="Platts A.E."/>
            <person name="Escobar J.S."/>
            <person name="Newman L.K."/>
            <person name="Wang W."/>
            <person name="Mandakova T."/>
            <person name="Vello E."/>
            <person name="Smith L.M."/>
            <person name="Henz S.R."/>
            <person name="Steffen J."/>
            <person name="Takuno S."/>
            <person name="Brandvain Y."/>
            <person name="Coop G."/>
            <person name="Andolfatto P."/>
            <person name="Hu T.T."/>
            <person name="Blanchette M."/>
            <person name="Clark R.M."/>
            <person name="Quesneville H."/>
            <person name="Nordborg M."/>
            <person name="Gaut B.S."/>
            <person name="Lysak M.A."/>
            <person name="Jenkins J."/>
            <person name="Grimwood J."/>
            <person name="Chapman J."/>
            <person name="Prochnik S."/>
            <person name="Shu S."/>
            <person name="Rokhsar D."/>
            <person name="Schmutz J."/>
            <person name="Weigel D."/>
            <person name="Wright S.I."/>
        </authorList>
    </citation>
    <scope>NUCLEOTIDE SEQUENCE [LARGE SCALE GENOMIC DNA]</scope>
    <source>
        <strain evidence="3">cv. Monte Gargano</strain>
    </source>
</reference>
<feature type="transmembrane region" description="Helical" evidence="1">
    <location>
        <begin position="22"/>
        <end position="44"/>
    </location>
</feature>
<dbReference type="PANTHER" id="PTHR33306">
    <property type="entry name" value="EXPRESSED PROTEIN-RELATED-RELATED"/>
    <property type="match status" value="1"/>
</dbReference>
<feature type="transmembrane region" description="Helical" evidence="1">
    <location>
        <begin position="56"/>
        <end position="75"/>
    </location>
</feature>
<dbReference type="Proteomes" id="UP000029121">
    <property type="component" value="Unassembled WGS sequence"/>
</dbReference>
<sequence>ENKTNNNQETKMGRDQEGSTPVPLHLCVFVFILFMFVTISWYGSYEPVIEGFTDQFKLALMASPLLLLLAVHFLSDDGGVVGGIKMSSLIPLNERESLYRAGGTPWGVAFMLVFLFFMVSYQSKFQERWFPLR</sequence>
<gene>
    <name evidence="2" type="ORF">CARUB_v10024302mg</name>
</gene>
<dbReference type="AlphaFoldDB" id="R0FYJ9"/>
<dbReference type="KEGG" id="crb:17889100"/>